<protein>
    <recommendedName>
        <fullName evidence="1">Bacteriophage T5 Orf172 DNA-binding domain-containing protein</fullName>
    </recommendedName>
</protein>
<evidence type="ECO:0000313" key="2">
    <source>
        <dbReference type="EMBL" id="KAJ7190782.1"/>
    </source>
</evidence>
<dbReference type="Pfam" id="PF10544">
    <property type="entry name" value="T5orf172"/>
    <property type="match status" value="1"/>
</dbReference>
<evidence type="ECO:0000259" key="1">
    <source>
        <dbReference type="Pfam" id="PF10544"/>
    </source>
</evidence>
<gene>
    <name evidence="2" type="ORF">GGX14DRAFT_482639</name>
</gene>
<dbReference type="Proteomes" id="UP001219525">
    <property type="component" value="Unassembled WGS sequence"/>
</dbReference>
<dbReference type="InterPro" id="IPR018306">
    <property type="entry name" value="Phage_T5_Orf172_DNA-bd"/>
</dbReference>
<name>A0AAD6UMZ8_9AGAR</name>
<reference evidence="2" key="1">
    <citation type="submission" date="2023-03" db="EMBL/GenBank/DDBJ databases">
        <title>Massive genome expansion in bonnet fungi (Mycena s.s.) driven by repeated elements and novel gene families across ecological guilds.</title>
        <authorList>
            <consortium name="Lawrence Berkeley National Laboratory"/>
            <person name="Harder C.B."/>
            <person name="Miyauchi S."/>
            <person name="Viragh M."/>
            <person name="Kuo A."/>
            <person name="Thoen E."/>
            <person name="Andreopoulos B."/>
            <person name="Lu D."/>
            <person name="Skrede I."/>
            <person name="Drula E."/>
            <person name="Henrissat B."/>
            <person name="Morin E."/>
            <person name="Kohler A."/>
            <person name="Barry K."/>
            <person name="LaButti K."/>
            <person name="Morin E."/>
            <person name="Salamov A."/>
            <person name="Lipzen A."/>
            <person name="Mereny Z."/>
            <person name="Hegedus B."/>
            <person name="Baldrian P."/>
            <person name="Stursova M."/>
            <person name="Weitz H."/>
            <person name="Taylor A."/>
            <person name="Grigoriev I.V."/>
            <person name="Nagy L.G."/>
            <person name="Martin F."/>
            <person name="Kauserud H."/>
        </authorList>
    </citation>
    <scope>NUCLEOTIDE SEQUENCE</scope>
    <source>
        <strain evidence="2">9144</strain>
    </source>
</reference>
<feature type="domain" description="Bacteriophage T5 Orf172 DNA-binding" evidence="1">
    <location>
        <begin position="54"/>
        <end position="138"/>
    </location>
</feature>
<sequence>MRWINERTKRRNRISRTREPSAQIAAHLQCFILGQPVYKERKGSAYCVRSGARGKVGITVDVPKRQANYAQVCAPVVFEWIARYECENPKRISELYHSWSGIYLERLVHLTLRAMGAEVPRCQRKCVGCGVGHREFYLLLKVGGTAGLLRIIEFWLALTGEKWLKLYCNFVSGGDVSLISWTLIWADLVLSAK</sequence>
<keyword evidence="3" id="KW-1185">Reference proteome</keyword>
<evidence type="ECO:0000313" key="3">
    <source>
        <dbReference type="Proteomes" id="UP001219525"/>
    </source>
</evidence>
<comment type="caution">
    <text evidence="2">The sequence shown here is derived from an EMBL/GenBank/DDBJ whole genome shotgun (WGS) entry which is preliminary data.</text>
</comment>
<organism evidence="2 3">
    <name type="scientific">Mycena pura</name>
    <dbReference type="NCBI Taxonomy" id="153505"/>
    <lineage>
        <taxon>Eukaryota</taxon>
        <taxon>Fungi</taxon>
        <taxon>Dikarya</taxon>
        <taxon>Basidiomycota</taxon>
        <taxon>Agaricomycotina</taxon>
        <taxon>Agaricomycetes</taxon>
        <taxon>Agaricomycetidae</taxon>
        <taxon>Agaricales</taxon>
        <taxon>Marasmiineae</taxon>
        <taxon>Mycenaceae</taxon>
        <taxon>Mycena</taxon>
    </lineage>
</organism>
<proteinExistence type="predicted"/>
<dbReference type="AlphaFoldDB" id="A0AAD6UMZ8"/>
<dbReference type="EMBL" id="JARJCW010000143">
    <property type="protein sequence ID" value="KAJ7190782.1"/>
    <property type="molecule type" value="Genomic_DNA"/>
</dbReference>
<accession>A0AAD6UMZ8</accession>